<organism evidence="1 2">
    <name type="scientific">Leptospira interrogans str. UI 12758</name>
    <dbReference type="NCBI Taxonomy" id="1049938"/>
    <lineage>
        <taxon>Bacteria</taxon>
        <taxon>Pseudomonadati</taxon>
        <taxon>Spirochaetota</taxon>
        <taxon>Spirochaetia</taxon>
        <taxon>Leptospirales</taxon>
        <taxon>Leptospiraceae</taxon>
        <taxon>Leptospira</taxon>
    </lineage>
</organism>
<accession>A0A0E2DBJ1</accession>
<proteinExistence type="predicted"/>
<evidence type="ECO:0000313" key="1">
    <source>
        <dbReference type="EMBL" id="EKR57294.1"/>
    </source>
</evidence>
<comment type="caution">
    <text evidence="1">The sequence shown here is derived from an EMBL/GenBank/DDBJ whole genome shotgun (WGS) entry which is preliminary data.</text>
</comment>
<sequence length="46" mass="5578">MIDVISDFIKSKLLKTSIKFKDKDFQIQFSDMICFLEINREFLLKF</sequence>
<protein>
    <submittedName>
        <fullName evidence="1">Uncharacterized protein</fullName>
    </submittedName>
</protein>
<dbReference type="EMBL" id="AHNR02000001">
    <property type="protein sequence ID" value="EKR57294.1"/>
    <property type="molecule type" value="Genomic_DNA"/>
</dbReference>
<reference evidence="1 2" key="1">
    <citation type="submission" date="2012-10" db="EMBL/GenBank/DDBJ databases">
        <authorList>
            <person name="Harkins D.M."/>
            <person name="Durkin A.S."/>
            <person name="Brinkac L.M."/>
            <person name="Haft D.H."/>
            <person name="Selengut J.D."/>
            <person name="Sanka R."/>
            <person name="DePew J."/>
            <person name="Purushe J."/>
            <person name="Chanthongthip A."/>
            <person name="Lattana O."/>
            <person name="Phetsouvanh R."/>
            <person name="Newton P.N."/>
            <person name="Vinetz J.M."/>
            <person name="Sutton G.G."/>
            <person name="Nierman W.C."/>
            <person name="Fouts D.E."/>
        </authorList>
    </citation>
    <scope>NUCLEOTIDE SEQUENCE [LARGE SCALE GENOMIC DNA]</scope>
    <source>
        <strain evidence="1 2">UI 12758</strain>
    </source>
</reference>
<evidence type="ECO:0000313" key="2">
    <source>
        <dbReference type="Proteomes" id="UP000001340"/>
    </source>
</evidence>
<dbReference type="Proteomes" id="UP000001340">
    <property type="component" value="Unassembled WGS sequence"/>
</dbReference>
<name>A0A0E2DBJ1_LEPIR</name>
<gene>
    <name evidence="1" type="ORF">LEP1GSC105_0673</name>
</gene>
<dbReference type="AlphaFoldDB" id="A0A0E2DBJ1"/>